<dbReference type="Proteomes" id="UP001180020">
    <property type="component" value="Unassembled WGS sequence"/>
</dbReference>
<reference evidence="2" key="1">
    <citation type="journal article" date="2023" name="Nat. Commun.">
        <title>Diploid and tetraploid genomes of Acorus and the evolution of monocots.</title>
        <authorList>
            <person name="Ma L."/>
            <person name="Liu K.W."/>
            <person name="Li Z."/>
            <person name="Hsiao Y.Y."/>
            <person name="Qi Y."/>
            <person name="Fu T."/>
            <person name="Tang G.D."/>
            <person name="Zhang D."/>
            <person name="Sun W.H."/>
            <person name="Liu D.K."/>
            <person name="Li Y."/>
            <person name="Chen G.Z."/>
            <person name="Liu X.D."/>
            <person name="Liao X.Y."/>
            <person name="Jiang Y.T."/>
            <person name="Yu X."/>
            <person name="Hao Y."/>
            <person name="Huang J."/>
            <person name="Zhao X.W."/>
            <person name="Ke S."/>
            <person name="Chen Y.Y."/>
            <person name="Wu W.L."/>
            <person name="Hsu J.L."/>
            <person name="Lin Y.F."/>
            <person name="Huang M.D."/>
            <person name="Li C.Y."/>
            <person name="Huang L."/>
            <person name="Wang Z.W."/>
            <person name="Zhao X."/>
            <person name="Zhong W.Y."/>
            <person name="Peng D.H."/>
            <person name="Ahmad S."/>
            <person name="Lan S."/>
            <person name="Zhang J.S."/>
            <person name="Tsai W.C."/>
            <person name="Van de Peer Y."/>
            <person name="Liu Z.J."/>
        </authorList>
    </citation>
    <scope>NUCLEOTIDE SEQUENCE</scope>
    <source>
        <strain evidence="2">CP</strain>
    </source>
</reference>
<reference evidence="2" key="2">
    <citation type="submission" date="2023-06" db="EMBL/GenBank/DDBJ databases">
        <authorList>
            <person name="Ma L."/>
            <person name="Liu K.-W."/>
            <person name="Li Z."/>
            <person name="Hsiao Y.-Y."/>
            <person name="Qi Y."/>
            <person name="Fu T."/>
            <person name="Tang G."/>
            <person name="Zhang D."/>
            <person name="Sun W.-H."/>
            <person name="Liu D.-K."/>
            <person name="Li Y."/>
            <person name="Chen G.-Z."/>
            <person name="Liu X.-D."/>
            <person name="Liao X.-Y."/>
            <person name="Jiang Y.-T."/>
            <person name="Yu X."/>
            <person name="Hao Y."/>
            <person name="Huang J."/>
            <person name="Zhao X.-W."/>
            <person name="Ke S."/>
            <person name="Chen Y.-Y."/>
            <person name="Wu W.-L."/>
            <person name="Hsu J.-L."/>
            <person name="Lin Y.-F."/>
            <person name="Huang M.-D."/>
            <person name="Li C.-Y."/>
            <person name="Huang L."/>
            <person name="Wang Z.-W."/>
            <person name="Zhao X."/>
            <person name="Zhong W.-Y."/>
            <person name="Peng D.-H."/>
            <person name="Ahmad S."/>
            <person name="Lan S."/>
            <person name="Zhang J.-S."/>
            <person name="Tsai W.-C."/>
            <person name="Van De Peer Y."/>
            <person name="Liu Z.-J."/>
        </authorList>
    </citation>
    <scope>NUCLEOTIDE SEQUENCE</scope>
    <source>
        <strain evidence="2">CP</strain>
        <tissue evidence="2">Leaves</tissue>
    </source>
</reference>
<keyword evidence="3" id="KW-1185">Reference proteome</keyword>
<keyword evidence="1" id="KW-0812">Transmembrane</keyword>
<accession>A0AAV9DXI4</accession>
<dbReference type="AlphaFoldDB" id="A0AAV9DXI4"/>
<sequence>MGHHGGYMTGLALFISRFAGPCPVATSLCLALLFKSVTIRFIPSDPSSPILLPCDPDAVSSDLDSLLRYIQQQVGVRIRICDLPFEEGI</sequence>
<proteinExistence type="predicted"/>
<comment type="caution">
    <text evidence="2">The sequence shown here is derived from an EMBL/GenBank/DDBJ whole genome shotgun (WGS) entry which is preliminary data.</text>
</comment>
<evidence type="ECO:0000256" key="1">
    <source>
        <dbReference type="SAM" id="Phobius"/>
    </source>
</evidence>
<keyword evidence="1" id="KW-1133">Transmembrane helix</keyword>
<dbReference type="EMBL" id="JAUJYO010000010">
    <property type="protein sequence ID" value="KAK1305654.1"/>
    <property type="molecule type" value="Genomic_DNA"/>
</dbReference>
<gene>
    <name evidence="2" type="ORF">QJS10_CPA10g01286</name>
</gene>
<name>A0AAV9DXI4_ACOCL</name>
<evidence type="ECO:0000313" key="2">
    <source>
        <dbReference type="EMBL" id="KAK1305654.1"/>
    </source>
</evidence>
<organism evidence="2 3">
    <name type="scientific">Acorus calamus</name>
    <name type="common">Sweet flag</name>
    <dbReference type="NCBI Taxonomy" id="4465"/>
    <lineage>
        <taxon>Eukaryota</taxon>
        <taxon>Viridiplantae</taxon>
        <taxon>Streptophyta</taxon>
        <taxon>Embryophyta</taxon>
        <taxon>Tracheophyta</taxon>
        <taxon>Spermatophyta</taxon>
        <taxon>Magnoliopsida</taxon>
        <taxon>Liliopsida</taxon>
        <taxon>Acoraceae</taxon>
        <taxon>Acorus</taxon>
    </lineage>
</organism>
<keyword evidence="1" id="KW-0472">Membrane</keyword>
<feature type="transmembrane region" description="Helical" evidence="1">
    <location>
        <begin position="12"/>
        <end position="34"/>
    </location>
</feature>
<protein>
    <submittedName>
        <fullName evidence="2">Uncharacterized protein</fullName>
    </submittedName>
</protein>
<evidence type="ECO:0000313" key="3">
    <source>
        <dbReference type="Proteomes" id="UP001180020"/>
    </source>
</evidence>